<dbReference type="AlphaFoldDB" id="A0A1X7TL36"/>
<dbReference type="GO" id="GO:0008270">
    <property type="term" value="F:zinc ion binding"/>
    <property type="evidence" value="ECO:0007669"/>
    <property type="project" value="UniProtKB-KW"/>
</dbReference>
<sequence>MALKAKVKPSQRMSQALHEAWVVLDIAGNVLAGHCSCMAGCGEVCSHVAGVLFKVEAAIRLQLGRMTCTSLPCAWNQAFSKKVLLSPMIEILFFKPKKTTSETIVKQHEEAKLA</sequence>
<dbReference type="PANTHER" id="PTHR47526:SF3">
    <property type="entry name" value="PHD-TYPE DOMAIN-CONTAINING PROTEIN"/>
    <property type="match status" value="1"/>
</dbReference>
<dbReference type="PANTHER" id="PTHR47526">
    <property type="entry name" value="ATP-DEPENDENT DNA HELICASE"/>
    <property type="match status" value="1"/>
</dbReference>
<accession>A0A1X7TL36</accession>
<evidence type="ECO:0000259" key="2">
    <source>
        <dbReference type="PROSITE" id="PS50966"/>
    </source>
</evidence>
<dbReference type="OMA" id="LAGHCSC"/>
<reference evidence="3" key="1">
    <citation type="submission" date="2017-05" db="UniProtKB">
        <authorList>
            <consortium name="EnsemblMetazoa"/>
        </authorList>
    </citation>
    <scope>IDENTIFICATION</scope>
</reference>
<dbReference type="PROSITE" id="PS50966">
    <property type="entry name" value="ZF_SWIM"/>
    <property type="match status" value="1"/>
</dbReference>
<proteinExistence type="predicted"/>
<dbReference type="InParanoid" id="A0A1X7TL36"/>
<keyword evidence="1" id="KW-0479">Metal-binding</keyword>
<name>A0A1X7TL36_AMPQE</name>
<dbReference type="EnsemblMetazoa" id="Aqu2.1.15614_001">
    <property type="protein sequence ID" value="Aqu2.1.15614_001"/>
    <property type="gene ID" value="Aqu2.1.15614"/>
</dbReference>
<keyword evidence="1" id="KW-0862">Zinc</keyword>
<evidence type="ECO:0000313" key="3">
    <source>
        <dbReference type="EnsemblMetazoa" id="Aqu2.1.15614_001"/>
    </source>
</evidence>
<protein>
    <recommendedName>
        <fullName evidence="2">SWIM-type domain-containing protein</fullName>
    </recommendedName>
</protein>
<dbReference type="InterPro" id="IPR007527">
    <property type="entry name" value="Znf_SWIM"/>
</dbReference>
<dbReference type="OrthoDB" id="10005682at2759"/>
<evidence type="ECO:0000256" key="1">
    <source>
        <dbReference type="PROSITE-ProRule" id="PRU00325"/>
    </source>
</evidence>
<feature type="domain" description="SWIM-type" evidence="2">
    <location>
        <begin position="20"/>
        <end position="56"/>
    </location>
</feature>
<organism evidence="3">
    <name type="scientific">Amphimedon queenslandica</name>
    <name type="common">Sponge</name>
    <dbReference type="NCBI Taxonomy" id="400682"/>
    <lineage>
        <taxon>Eukaryota</taxon>
        <taxon>Metazoa</taxon>
        <taxon>Porifera</taxon>
        <taxon>Demospongiae</taxon>
        <taxon>Heteroscleromorpha</taxon>
        <taxon>Haplosclerida</taxon>
        <taxon>Niphatidae</taxon>
        <taxon>Amphimedon</taxon>
    </lineage>
</organism>
<keyword evidence="1" id="KW-0863">Zinc-finger</keyword>